<proteinExistence type="predicted"/>
<comment type="caution">
    <text evidence="1">The sequence shown here is derived from an EMBL/GenBank/DDBJ whole genome shotgun (WGS) entry which is preliminary data.</text>
</comment>
<name>A0A401SI13_CHIPU</name>
<evidence type="ECO:0000313" key="1">
    <source>
        <dbReference type="EMBL" id="GCC29985.1"/>
    </source>
</evidence>
<protein>
    <submittedName>
        <fullName evidence="1">Uncharacterized protein</fullName>
    </submittedName>
</protein>
<keyword evidence="2" id="KW-1185">Reference proteome</keyword>
<evidence type="ECO:0000313" key="2">
    <source>
        <dbReference type="Proteomes" id="UP000287033"/>
    </source>
</evidence>
<dbReference type="AlphaFoldDB" id="A0A401SI13"/>
<gene>
    <name evidence="1" type="ORF">chiPu_0008429</name>
</gene>
<reference evidence="1 2" key="1">
    <citation type="journal article" date="2018" name="Nat. Ecol. Evol.">
        <title>Shark genomes provide insights into elasmobranch evolution and the origin of vertebrates.</title>
        <authorList>
            <person name="Hara Y"/>
            <person name="Yamaguchi K"/>
            <person name="Onimaru K"/>
            <person name="Kadota M"/>
            <person name="Koyanagi M"/>
            <person name="Keeley SD"/>
            <person name="Tatsumi K"/>
            <person name="Tanaka K"/>
            <person name="Motone F"/>
            <person name="Kageyama Y"/>
            <person name="Nozu R"/>
            <person name="Adachi N"/>
            <person name="Nishimura O"/>
            <person name="Nakagawa R"/>
            <person name="Tanegashima C"/>
            <person name="Kiyatake I"/>
            <person name="Matsumoto R"/>
            <person name="Murakumo K"/>
            <person name="Nishida K"/>
            <person name="Terakita A"/>
            <person name="Kuratani S"/>
            <person name="Sato K"/>
            <person name="Hyodo S Kuraku.S."/>
        </authorList>
    </citation>
    <scope>NUCLEOTIDE SEQUENCE [LARGE SCALE GENOMIC DNA]</scope>
</reference>
<organism evidence="1 2">
    <name type="scientific">Chiloscyllium punctatum</name>
    <name type="common">Brownbanded bambooshark</name>
    <name type="synonym">Hemiscyllium punctatum</name>
    <dbReference type="NCBI Taxonomy" id="137246"/>
    <lineage>
        <taxon>Eukaryota</taxon>
        <taxon>Metazoa</taxon>
        <taxon>Chordata</taxon>
        <taxon>Craniata</taxon>
        <taxon>Vertebrata</taxon>
        <taxon>Chondrichthyes</taxon>
        <taxon>Elasmobranchii</taxon>
        <taxon>Galeomorphii</taxon>
        <taxon>Galeoidea</taxon>
        <taxon>Orectolobiformes</taxon>
        <taxon>Hemiscylliidae</taxon>
        <taxon>Chiloscyllium</taxon>
    </lineage>
</organism>
<dbReference type="Proteomes" id="UP000287033">
    <property type="component" value="Unassembled WGS sequence"/>
</dbReference>
<sequence length="129" mass="13765">MTRYKSSEQQVAPAVQTQSVQFSAGLTTDQAQRLHVLICLQSLKARFSIRHENHPDHIVDSDCSLVLHGRPTEAALFPSTACSHEVAWSPLNGCAIHCLTGNQGTGFQKVAPGCRSPPTAVSASRGSNG</sequence>
<dbReference type="EMBL" id="BEZZ01000276">
    <property type="protein sequence ID" value="GCC29985.1"/>
    <property type="molecule type" value="Genomic_DNA"/>
</dbReference>
<accession>A0A401SI13</accession>